<feature type="region of interest" description="Disordered" evidence="1">
    <location>
        <begin position="1"/>
        <end position="20"/>
    </location>
</feature>
<sequence length="340" mass="36908">MPRPPLTPSLVDPAADPAGHAGSVTLTRAEWLEKEQQHRTRVDDLLAGHRERAARGRAHPVEDFLFTYYSQRPGHLRRWFPGVGVVLQDADERVGQPWALVVPGTDRPSGVVLDAAGFAERRAPLLAFLHRYLAATASATPVFGCFGLHEWAMVYRDGAGGDEAPGSPAGPTTATSGGMGGRRHAQYPLRLGAAGTDAVVEEAGVRCTHFDAFRFFTPEARPRNAGALTREGAVHDDQPGCLHVGMDLYKWAYKLAPAVPAELVVDCFVLARDIRELDMRASPYDLTALGYSPVPIETAQGRSRYAAEQRAMTVRARPLRERLRAVVAELRAATPPVPGN</sequence>
<dbReference type="AlphaFoldDB" id="A0A938YJ75"/>
<reference evidence="2" key="1">
    <citation type="submission" date="2021-01" db="EMBL/GenBank/DDBJ databases">
        <title>KCTC 19127 draft genome.</title>
        <authorList>
            <person name="An D."/>
        </authorList>
    </citation>
    <scope>NUCLEOTIDE SEQUENCE</scope>
    <source>
        <strain evidence="2">KCTC 19127</strain>
    </source>
</reference>
<protein>
    <submittedName>
        <fullName evidence="2">3-methyladenine DNA glycosylase</fullName>
    </submittedName>
</protein>
<dbReference type="EMBL" id="JAERWL010000005">
    <property type="protein sequence ID" value="MBM9475728.1"/>
    <property type="molecule type" value="Genomic_DNA"/>
</dbReference>
<organism evidence="2 3">
    <name type="scientific">Nakamurella flavida</name>
    <dbReference type="NCBI Taxonomy" id="363630"/>
    <lineage>
        <taxon>Bacteria</taxon>
        <taxon>Bacillati</taxon>
        <taxon>Actinomycetota</taxon>
        <taxon>Actinomycetes</taxon>
        <taxon>Nakamurellales</taxon>
        <taxon>Nakamurellaceae</taxon>
        <taxon>Nakamurella</taxon>
    </lineage>
</organism>
<feature type="region of interest" description="Disordered" evidence="1">
    <location>
        <begin position="162"/>
        <end position="181"/>
    </location>
</feature>
<accession>A0A938YJ75</accession>
<keyword evidence="3" id="KW-1185">Reference proteome</keyword>
<evidence type="ECO:0000313" key="2">
    <source>
        <dbReference type="EMBL" id="MBM9475728.1"/>
    </source>
</evidence>
<evidence type="ECO:0000313" key="3">
    <source>
        <dbReference type="Proteomes" id="UP000663801"/>
    </source>
</evidence>
<dbReference type="Proteomes" id="UP000663801">
    <property type="component" value="Unassembled WGS sequence"/>
</dbReference>
<gene>
    <name evidence="2" type="ORF">JL107_04640</name>
</gene>
<name>A0A938YJ75_9ACTN</name>
<proteinExistence type="predicted"/>
<comment type="caution">
    <text evidence="2">The sequence shown here is derived from an EMBL/GenBank/DDBJ whole genome shotgun (WGS) entry which is preliminary data.</text>
</comment>
<evidence type="ECO:0000256" key="1">
    <source>
        <dbReference type="SAM" id="MobiDB-lite"/>
    </source>
</evidence>